<organism evidence="1 2">
    <name type="scientific">Populus trichocarpa</name>
    <name type="common">Western balsam poplar</name>
    <name type="synonym">Populus balsamifera subsp. trichocarpa</name>
    <dbReference type="NCBI Taxonomy" id="3694"/>
    <lineage>
        <taxon>Eukaryota</taxon>
        <taxon>Viridiplantae</taxon>
        <taxon>Streptophyta</taxon>
        <taxon>Embryophyta</taxon>
        <taxon>Tracheophyta</taxon>
        <taxon>Spermatophyta</taxon>
        <taxon>Magnoliopsida</taxon>
        <taxon>eudicotyledons</taxon>
        <taxon>Gunneridae</taxon>
        <taxon>Pentapetalae</taxon>
        <taxon>rosids</taxon>
        <taxon>fabids</taxon>
        <taxon>Malpighiales</taxon>
        <taxon>Salicaceae</taxon>
        <taxon>Saliceae</taxon>
        <taxon>Populus</taxon>
    </lineage>
</organism>
<dbReference type="AlphaFoldDB" id="A0A3N7FUR1"/>
<dbReference type="Proteomes" id="UP000006729">
    <property type="component" value="Chromosome 5"/>
</dbReference>
<evidence type="ECO:0000313" key="1">
    <source>
        <dbReference type="EMBL" id="RQO90191.1"/>
    </source>
</evidence>
<name>A0A3N7FUR1_POPTR</name>
<keyword evidence="2" id="KW-1185">Reference proteome</keyword>
<evidence type="ECO:0000313" key="2">
    <source>
        <dbReference type="Proteomes" id="UP000006729"/>
    </source>
</evidence>
<sequence>MPRHACWIGDVRTSLSFKSQATPLTGILKTDLSPIVARRAVEITDNPSLGTLSTWTHWYEYSQRHPTQRQKFYASSYSRDLKQATSFSVSVRCV</sequence>
<proteinExistence type="predicted"/>
<dbReference type="EMBL" id="CM009294">
    <property type="protein sequence ID" value="RQO90191.1"/>
    <property type="molecule type" value="Genomic_DNA"/>
</dbReference>
<dbReference type="InParanoid" id="A0A3N7FUR1"/>
<protein>
    <submittedName>
        <fullName evidence="1">Uncharacterized protein</fullName>
    </submittedName>
</protein>
<accession>A0A3N7FUR1</accession>
<reference evidence="1 2" key="1">
    <citation type="journal article" date="2006" name="Science">
        <title>The genome of black cottonwood, Populus trichocarpa (Torr. &amp; Gray).</title>
        <authorList>
            <person name="Tuskan G.A."/>
            <person name="Difazio S."/>
            <person name="Jansson S."/>
            <person name="Bohlmann J."/>
            <person name="Grigoriev I."/>
            <person name="Hellsten U."/>
            <person name="Putnam N."/>
            <person name="Ralph S."/>
            <person name="Rombauts S."/>
            <person name="Salamov A."/>
            <person name="Schein J."/>
            <person name="Sterck L."/>
            <person name="Aerts A."/>
            <person name="Bhalerao R.R."/>
            <person name="Bhalerao R.P."/>
            <person name="Blaudez D."/>
            <person name="Boerjan W."/>
            <person name="Brun A."/>
            <person name="Brunner A."/>
            <person name="Busov V."/>
            <person name="Campbell M."/>
            <person name="Carlson J."/>
            <person name="Chalot M."/>
            <person name="Chapman J."/>
            <person name="Chen G.L."/>
            <person name="Cooper D."/>
            <person name="Coutinho P.M."/>
            <person name="Couturier J."/>
            <person name="Covert S."/>
            <person name="Cronk Q."/>
            <person name="Cunningham R."/>
            <person name="Davis J."/>
            <person name="Degroeve S."/>
            <person name="Dejardin A."/>
            <person name="Depamphilis C."/>
            <person name="Detter J."/>
            <person name="Dirks B."/>
            <person name="Dubchak I."/>
            <person name="Duplessis S."/>
            <person name="Ehlting J."/>
            <person name="Ellis B."/>
            <person name="Gendler K."/>
            <person name="Goodstein D."/>
            <person name="Gribskov M."/>
            <person name="Grimwood J."/>
            <person name="Groover A."/>
            <person name="Gunter L."/>
            <person name="Hamberger B."/>
            <person name="Heinze B."/>
            <person name="Helariutta Y."/>
            <person name="Henrissat B."/>
            <person name="Holligan D."/>
            <person name="Holt R."/>
            <person name="Huang W."/>
            <person name="Islam-Faridi N."/>
            <person name="Jones S."/>
            <person name="Jones-Rhoades M."/>
            <person name="Jorgensen R."/>
            <person name="Joshi C."/>
            <person name="Kangasjarvi J."/>
            <person name="Karlsson J."/>
            <person name="Kelleher C."/>
            <person name="Kirkpatrick R."/>
            <person name="Kirst M."/>
            <person name="Kohler A."/>
            <person name="Kalluri U."/>
            <person name="Larimer F."/>
            <person name="Leebens-Mack J."/>
            <person name="Leple J.C."/>
            <person name="Locascio P."/>
            <person name="Lou Y."/>
            <person name="Lucas S."/>
            <person name="Martin F."/>
            <person name="Montanini B."/>
            <person name="Napoli C."/>
            <person name="Nelson D.R."/>
            <person name="Nelson C."/>
            <person name="Nieminen K."/>
            <person name="Nilsson O."/>
            <person name="Pereda V."/>
            <person name="Peter G."/>
            <person name="Philippe R."/>
            <person name="Pilate G."/>
            <person name="Poliakov A."/>
            <person name="Razumovskaya J."/>
            <person name="Richardson P."/>
            <person name="Rinaldi C."/>
            <person name="Ritland K."/>
            <person name="Rouze P."/>
            <person name="Ryaboy D."/>
            <person name="Schmutz J."/>
            <person name="Schrader J."/>
            <person name="Segerman B."/>
            <person name="Shin H."/>
            <person name="Siddiqui A."/>
            <person name="Sterky F."/>
            <person name="Terry A."/>
            <person name="Tsai C.J."/>
            <person name="Uberbacher E."/>
            <person name="Unneberg P."/>
            <person name="Vahala J."/>
            <person name="Wall K."/>
            <person name="Wessler S."/>
            <person name="Yang G."/>
            <person name="Yin T."/>
            <person name="Douglas C."/>
            <person name="Marra M."/>
            <person name="Sandberg G."/>
            <person name="Van de Peer Y."/>
            <person name="Rokhsar D."/>
        </authorList>
    </citation>
    <scope>NUCLEOTIDE SEQUENCE [LARGE SCALE GENOMIC DNA]</scope>
    <source>
        <strain evidence="2">cv. Nisqually</strain>
    </source>
</reference>
<gene>
    <name evidence="1" type="ORF">POPTR_005G071950</name>
</gene>